<dbReference type="Gene3D" id="1.10.3730.20">
    <property type="match status" value="1"/>
</dbReference>
<proteinExistence type="predicted"/>
<dbReference type="PANTHER" id="PTHR13146:SF0">
    <property type="entry name" value="SOLUTE CARRIER FAMILY 35 MEMBER F6"/>
    <property type="match status" value="1"/>
</dbReference>
<dbReference type="PANTHER" id="PTHR13146">
    <property type="match status" value="1"/>
</dbReference>
<evidence type="ECO:0000256" key="6">
    <source>
        <dbReference type="SAM" id="SignalP"/>
    </source>
</evidence>
<feature type="transmembrane region" description="Helical" evidence="5">
    <location>
        <begin position="221"/>
        <end position="242"/>
    </location>
</feature>
<feature type="transmembrane region" description="Helical" evidence="5">
    <location>
        <begin position="97"/>
        <end position="117"/>
    </location>
</feature>
<accession>A0ABX6ESZ6</accession>
<evidence type="ECO:0000313" key="7">
    <source>
        <dbReference type="EMBL" id="QGN14009.1"/>
    </source>
</evidence>
<feature type="transmembrane region" description="Helical" evidence="5">
    <location>
        <begin position="318"/>
        <end position="337"/>
    </location>
</feature>
<dbReference type="PROSITE" id="PS51257">
    <property type="entry name" value="PROKAR_LIPOPROTEIN"/>
    <property type="match status" value="1"/>
</dbReference>
<feature type="transmembrane region" description="Helical" evidence="5">
    <location>
        <begin position="151"/>
        <end position="168"/>
    </location>
</feature>
<feature type="signal peptide" evidence="6">
    <location>
        <begin position="1"/>
        <end position="21"/>
    </location>
</feature>
<feature type="transmembrane region" description="Helical" evidence="5">
    <location>
        <begin position="123"/>
        <end position="144"/>
    </location>
</feature>
<feature type="transmembrane region" description="Helical" evidence="5">
    <location>
        <begin position="262"/>
        <end position="283"/>
    </location>
</feature>
<keyword evidence="8" id="KW-1185">Reference proteome</keyword>
<keyword evidence="2 5" id="KW-0812">Transmembrane</keyword>
<evidence type="ECO:0000256" key="1">
    <source>
        <dbReference type="ARBA" id="ARBA00004141"/>
    </source>
</evidence>
<evidence type="ECO:0000256" key="2">
    <source>
        <dbReference type="ARBA" id="ARBA00022692"/>
    </source>
</evidence>
<keyword evidence="4 5" id="KW-0472">Membrane</keyword>
<dbReference type="PIRSF" id="PIRSF036436">
    <property type="entry name" value="UCP036436"/>
    <property type="match status" value="1"/>
</dbReference>
<evidence type="ECO:0000256" key="4">
    <source>
        <dbReference type="ARBA" id="ARBA00023136"/>
    </source>
</evidence>
<dbReference type="SUPFAM" id="SSF103481">
    <property type="entry name" value="Multidrug resistance efflux transporter EmrE"/>
    <property type="match status" value="1"/>
</dbReference>
<evidence type="ECO:0000256" key="5">
    <source>
        <dbReference type="SAM" id="Phobius"/>
    </source>
</evidence>
<name>A0ABX6ESZ6_KLUMA</name>
<dbReference type="InterPro" id="IPR007271">
    <property type="entry name" value="Nuc_sug_transpt"/>
</dbReference>
<comment type="subcellular location">
    <subcellularLocation>
        <location evidence="1">Membrane</location>
        <topology evidence="1">Multi-pass membrane protein</topology>
    </subcellularLocation>
</comment>
<evidence type="ECO:0000256" key="3">
    <source>
        <dbReference type="ARBA" id="ARBA00022989"/>
    </source>
</evidence>
<feature type="chain" id="PRO_5045619278" evidence="6">
    <location>
        <begin position="22"/>
        <end position="371"/>
    </location>
</feature>
<dbReference type="InterPro" id="IPR012404">
    <property type="entry name" value="UCP036436"/>
</dbReference>
<reference evidence="7 8" key="1">
    <citation type="submission" date="2016-03" db="EMBL/GenBank/DDBJ databases">
        <title>How can Kluyveromyces marxianus grow so fast - potential evolutionary course in Saccharomyces Complex revealed by comparative genomics.</title>
        <authorList>
            <person name="Mo W."/>
            <person name="Lu W."/>
            <person name="Yang X."/>
            <person name="Qi J."/>
            <person name="Lv H."/>
        </authorList>
    </citation>
    <scope>NUCLEOTIDE SEQUENCE [LARGE SCALE GENOMIC DNA]</scope>
    <source>
        <strain evidence="7 8">FIM1</strain>
    </source>
</reference>
<dbReference type="InterPro" id="IPR037185">
    <property type="entry name" value="EmrE-like"/>
</dbReference>
<keyword evidence="3 5" id="KW-1133">Transmembrane helix</keyword>
<sequence length="371" mass="41007">MRSHLVLAVALSLIVTGCINSIATKFQDNQCVRNCNGEGSPVLFEQPVLQTSQMFVGETSLLFVMLWQKFGVKRDGYELVSGSDNSNKVKLTTRRSYALSLPAICDICGTTLMNLALTMIPVSIYQMTRGVLILFVALFSIVFLKHKISRFEWLSLFIVVFGVFLVGYSGQTGVTIDVSLITGILLIVLAQVCTASQFVIEEHIMSKWIVTPSTLVAYEGMYGAGITLGAMCLASITVVRGHPDSSFNIVSSLHDMFANSSVLYSSIIIMTSIACFNFFGITLTNSMNATVRSTIDTCRTLLVWLVSLSLGWESFKFIQFVGFAMLVLGTLLFNGAITVDKNKLPKWLAKDYPDDQDHRIINVVDEEVERF</sequence>
<dbReference type="Proteomes" id="UP000422736">
    <property type="component" value="Chromosome 1"/>
</dbReference>
<gene>
    <name evidence="7" type="ORF">FIM1_660</name>
</gene>
<organism evidence="7 8">
    <name type="scientific">Kluyveromyces marxianus</name>
    <name type="common">Yeast</name>
    <name type="synonym">Candida kefyr</name>
    <dbReference type="NCBI Taxonomy" id="4911"/>
    <lineage>
        <taxon>Eukaryota</taxon>
        <taxon>Fungi</taxon>
        <taxon>Dikarya</taxon>
        <taxon>Ascomycota</taxon>
        <taxon>Saccharomycotina</taxon>
        <taxon>Saccharomycetes</taxon>
        <taxon>Saccharomycetales</taxon>
        <taxon>Saccharomycetaceae</taxon>
        <taxon>Kluyveromyces</taxon>
    </lineage>
</organism>
<feature type="transmembrane region" description="Helical" evidence="5">
    <location>
        <begin position="180"/>
        <end position="200"/>
    </location>
</feature>
<protein>
    <submittedName>
        <fullName evidence="7">C12G12.12</fullName>
    </submittedName>
</protein>
<keyword evidence="6" id="KW-0732">Signal</keyword>
<dbReference type="Pfam" id="PF04142">
    <property type="entry name" value="Nuc_sug_transp"/>
    <property type="match status" value="1"/>
</dbReference>
<evidence type="ECO:0000313" key="8">
    <source>
        <dbReference type="Proteomes" id="UP000422736"/>
    </source>
</evidence>
<dbReference type="EMBL" id="CP015054">
    <property type="protein sequence ID" value="QGN14009.1"/>
    <property type="molecule type" value="Genomic_DNA"/>
</dbReference>